<keyword evidence="2" id="KW-1185">Reference proteome</keyword>
<dbReference type="EMBL" id="MCFI01000005">
    <property type="protein sequence ID" value="ORY85122.1"/>
    <property type="molecule type" value="Genomic_DNA"/>
</dbReference>
<protein>
    <submittedName>
        <fullName evidence="1">Uncharacterized protein</fullName>
    </submittedName>
</protein>
<dbReference type="Proteomes" id="UP000193685">
    <property type="component" value="Unassembled WGS sequence"/>
</dbReference>
<evidence type="ECO:0000313" key="2">
    <source>
        <dbReference type="Proteomes" id="UP000193685"/>
    </source>
</evidence>
<sequence length="86" mass="9998">MPRVWAFLCTAAVMPPWQSKYTLAVGRGVTLERLVRQALPHCRRLCLAKDKEICFIEASESEQPGYHFKHKGAKEATQVRRFWRPL</sequence>
<accession>A0A1Y2FMB1</accession>
<dbReference type="RefSeq" id="XP_040726905.1">
    <property type="nucleotide sequence ID" value="XM_040868988.1"/>
</dbReference>
<reference evidence="1 2" key="1">
    <citation type="submission" date="2016-07" db="EMBL/GenBank/DDBJ databases">
        <title>Pervasive Adenine N6-methylation of Active Genes in Fungi.</title>
        <authorList>
            <consortium name="DOE Joint Genome Institute"/>
            <person name="Mondo S.J."/>
            <person name="Dannebaum R.O."/>
            <person name="Kuo R.C."/>
            <person name="Labutti K."/>
            <person name="Haridas S."/>
            <person name="Kuo A."/>
            <person name="Salamov A."/>
            <person name="Ahrendt S.R."/>
            <person name="Lipzen A."/>
            <person name="Sullivan W."/>
            <person name="Andreopoulos W.B."/>
            <person name="Clum A."/>
            <person name="Lindquist E."/>
            <person name="Daum C."/>
            <person name="Ramamoorthy G.K."/>
            <person name="Gryganskyi A."/>
            <person name="Culley D."/>
            <person name="Magnuson J.K."/>
            <person name="James T.Y."/>
            <person name="O'Malley M.A."/>
            <person name="Stajich J.E."/>
            <person name="Spatafora J.W."/>
            <person name="Visel A."/>
            <person name="Grigoriev I.V."/>
        </authorList>
    </citation>
    <scope>NUCLEOTIDE SEQUENCE [LARGE SCALE GENOMIC DNA]</scope>
    <source>
        <strain evidence="1 2">12-1054</strain>
    </source>
</reference>
<name>A0A1Y2FMB1_PROLT</name>
<organism evidence="1 2">
    <name type="scientific">Protomyces lactucae-debilis</name>
    <dbReference type="NCBI Taxonomy" id="2754530"/>
    <lineage>
        <taxon>Eukaryota</taxon>
        <taxon>Fungi</taxon>
        <taxon>Dikarya</taxon>
        <taxon>Ascomycota</taxon>
        <taxon>Taphrinomycotina</taxon>
        <taxon>Taphrinomycetes</taxon>
        <taxon>Taphrinales</taxon>
        <taxon>Protomycetaceae</taxon>
        <taxon>Protomyces</taxon>
    </lineage>
</organism>
<proteinExistence type="predicted"/>
<evidence type="ECO:0000313" key="1">
    <source>
        <dbReference type="EMBL" id="ORY85122.1"/>
    </source>
</evidence>
<gene>
    <name evidence="1" type="ORF">BCR37DRAFT_378185</name>
</gene>
<dbReference type="GeneID" id="63785587"/>
<comment type="caution">
    <text evidence="1">The sequence shown here is derived from an EMBL/GenBank/DDBJ whole genome shotgun (WGS) entry which is preliminary data.</text>
</comment>
<dbReference type="AlphaFoldDB" id="A0A1Y2FMB1"/>